<comment type="caution">
    <text evidence="1">The sequence shown here is derived from an EMBL/GenBank/DDBJ whole genome shotgun (WGS) entry which is preliminary data.</text>
</comment>
<evidence type="ECO:0000313" key="2">
    <source>
        <dbReference type="Proteomes" id="UP001345219"/>
    </source>
</evidence>
<dbReference type="EMBL" id="JAXIOK010000006">
    <property type="protein sequence ID" value="KAK4768106.1"/>
    <property type="molecule type" value="Genomic_DNA"/>
</dbReference>
<protein>
    <submittedName>
        <fullName evidence="1">Uncharacterized protein</fullName>
    </submittedName>
</protein>
<keyword evidence="2" id="KW-1185">Reference proteome</keyword>
<proteinExistence type="predicted"/>
<dbReference type="Proteomes" id="UP001345219">
    <property type="component" value="Chromosome 3"/>
</dbReference>
<organism evidence="1 2">
    <name type="scientific">Trapa incisa</name>
    <dbReference type="NCBI Taxonomy" id="236973"/>
    <lineage>
        <taxon>Eukaryota</taxon>
        <taxon>Viridiplantae</taxon>
        <taxon>Streptophyta</taxon>
        <taxon>Embryophyta</taxon>
        <taxon>Tracheophyta</taxon>
        <taxon>Spermatophyta</taxon>
        <taxon>Magnoliopsida</taxon>
        <taxon>eudicotyledons</taxon>
        <taxon>Gunneridae</taxon>
        <taxon>Pentapetalae</taxon>
        <taxon>rosids</taxon>
        <taxon>malvids</taxon>
        <taxon>Myrtales</taxon>
        <taxon>Lythraceae</taxon>
        <taxon>Trapa</taxon>
    </lineage>
</organism>
<reference evidence="1 2" key="1">
    <citation type="journal article" date="2023" name="Hortic Res">
        <title>Pangenome of water caltrop reveals structural variations and asymmetric subgenome divergence after allopolyploidization.</title>
        <authorList>
            <person name="Zhang X."/>
            <person name="Chen Y."/>
            <person name="Wang L."/>
            <person name="Yuan Y."/>
            <person name="Fang M."/>
            <person name="Shi L."/>
            <person name="Lu R."/>
            <person name="Comes H.P."/>
            <person name="Ma Y."/>
            <person name="Chen Y."/>
            <person name="Huang G."/>
            <person name="Zhou Y."/>
            <person name="Zheng Z."/>
            <person name="Qiu Y."/>
        </authorList>
    </citation>
    <scope>NUCLEOTIDE SEQUENCE [LARGE SCALE GENOMIC DNA]</scope>
    <source>
        <tissue evidence="1">Roots</tissue>
    </source>
</reference>
<sequence length="76" mass="8366">MVSDSIANASITCAPSAKDSGKKKRVHRSAKLKQYKLDVRCEQWLSQGMVGFPKSRGFSCNNTLDGSLIIFKDESV</sequence>
<accession>A0AAN7QHF4</accession>
<name>A0AAN7QHF4_9MYRT</name>
<gene>
    <name evidence="1" type="ORF">SAY87_003247</name>
</gene>
<evidence type="ECO:0000313" key="1">
    <source>
        <dbReference type="EMBL" id="KAK4768106.1"/>
    </source>
</evidence>
<dbReference type="AlphaFoldDB" id="A0AAN7QHF4"/>